<dbReference type="EMBL" id="BTRK01000004">
    <property type="protein sequence ID" value="GMR48490.1"/>
    <property type="molecule type" value="Genomic_DNA"/>
</dbReference>
<feature type="non-terminal residue" evidence="4">
    <location>
        <position position="1"/>
    </location>
</feature>
<name>A0AAN5CQC1_9BILA</name>
<evidence type="ECO:0000313" key="5">
    <source>
        <dbReference type="Proteomes" id="UP001328107"/>
    </source>
</evidence>
<evidence type="ECO:0008006" key="6">
    <source>
        <dbReference type="Google" id="ProtNLM"/>
    </source>
</evidence>
<evidence type="ECO:0000256" key="1">
    <source>
        <dbReference type="SAM" id="Phobius"/>
    </source>
</evidence>
<dbReference type="GO" id="GO:0004725">
    <property type="term" value="F:protein tyrosine phosphatase activity"/>
    <property type="evidence" value="ECO:0007669"/>
    <property type="project" value="InterPro"/>
</dbReference>
<dbReference type="PROSITE" id="PS00383">
    <property type="entry name" value="TYR_PHOSPHATASE_1"/>
    <property type="match status" value="1"/>
</dbReference>
<dbReference type="PRINTS" id="PR00700">
    <property type="entry name" value="PRTYPHPHTASE"/>
</dbReference>
<gene>
    <name evidence="4" type="ORF">PMAYCL1PPCAC_18685</name>
</gene>
<keyword evidence="1" id="KW-1133">Transmembrane helix</keyword>
<sequence length="671" mass="76462">LTHLSHKSRYSVHLTTLQRSKINSTVLLASNHSIPHEFIINDGCMLLSSICSTESRCLPLTSGPANGRFAFVFLLILLLLFLVFSFFIAYLLKRKCLDLKKLMHKKQREKNVLVEELSPLVYDTEGMEEVPVELFYGMCEDLSRNNNLKYSMLFDRINELTETEMEGGTPSEGGGEPMRDRYANITATESSRVRIEESEGGSDYINANYVNSCDSSHSYIATQAPLPSTFAHFWSMVWQERINVVVVITNLVEDGKRKCDQYWPSTANQPQLHGNYQVSLLSQSTNAHFVHRILSLKIAKSVPPTDRRIHHVHFSSWPDHGVPSSVFPLLSFLHFIADIHSTGPLLVHCSAGVGRSGSFILIDSMRRRLLSSRSLNLAAHLVHIRRQREKTVQTLEQFIFCHEVVRQMARHGITRVPSNVFPRYVQFLVDESFNGKMRLQTQFDDICRCNHDTRCTPYTDKPIILPGFHRMDEFIVCFHTRETPDLWRTVWEYGCETVVLIHPDSDGSLFWTHLDEQIDDISISHEEEKRVNLSSKDEELSVSLLHLSERAMDSSTWTELERIQSSRVCSSSSPLLVVSSSPLRVSPLPPPSLIPNGKMQTAESPSLSSCRPFLFCALTSLACQLEQHGVIDVIQTLDAFHRKKCGAFPNRQSLEFLYERLLLLVNLNRQT</sequence>
<feature type="domain" description="Tyrosine-protein phosphatase" evidence="2">
    <location>
        <begin position="179"/>
        <end position="408"/>
    </location>
</feature>
<evidence type="ECO:0000259" key="3">
    <source>
        <dbReference type="PROSITE" id="PS50056"/>
    </source>
</evidence>
<dbReference type="Proteomes" id="UP001328107">
    <property type="component" value="Unassembled WGS sequence"/>
</dbReference>
<accession>A0AAN5CQC1</accession>
<feature type="domain" description="Tyrosine specific protein phosphatases" evidence="3">
    <location>
        <begin position="330"/>
        <end position="399"/>
    </location>
</feature>
<dbReference type="InterPro" id="IPR000242">
    <property type="entry name" value="PTP_cat"/>
</dbReference>
<comment type="caution">
    <text evidence="4">The sequence shown here is derived from an EMBL/GenBank/DDBJ whole genome shotgun (WGS) entry which is preliminary data.</text>
</comment>
<dbReference type="PANTHER" id="PTHR19134">
    <property type="entry name" value="RECEPTOR-TYPE TYROSINE-PROTEIN PHOSPHATASE"/>
    <property type="match status" value="1"/>
</dbReference>
<dbReference type="PANTHER" id="PTHR19134:SF540">
    <property type="entry name" value="TYROSINE-PROTEIN PHOSPHATASE 99A"/>
    <property type="match status" value="1"/>
</dbReference>
<evidence type="ECO:0000313" key="4">
    <source>
        <dbReference type="EMBL" id="GMR48490.1"/>
    </source>
</evidence>
<dbReference type="PROSITE" id="PS50056">
    <property type="entry name" value="TYR_PHOSPHATASE_2"/>
    <property type="match status" value="1"/>
</dbReference>
<dbReference type="AlphaFoldDB" id="A0AAN5CQC1"/>
<dbReference type="Gene3D" id="3.90.190.10">
    <property type="entry name" value="Protein tyrosine phosphatase superfamily"/>
    <property type="match status" value="2"/>
</dbReference>
<dbReference type="InterPro" id="IPR003595">
    <property type="entry name" value="Tyr_Pase_cat"/>
</dbReference>
<organism evidence="4 5">
    <name type="scientific">Pristionchus mayeri</name>
    <dbReference type="NCBI Taxonomy" id="1317129"/>
    <lineage>
        <taxon>Eukaryota</taxon>
        <taxon>Metazoa</taxon>
        <taxon>Ecdysozoa</taxon>
        <taxon>Nematoda</taxon>
        <taxon>Chromadorea</taxon>
        <taxon>Rhabditida</taxon>
        <taxon>Rhabditina</taxon>
        <taxon>Diplogasteromorpha</taxon>
        <taxon>Diplogasteroidea</taxon>
        <taxon>Neodiplogasteridae</taxon>
        <taxon>Pristionchus</taxon>
    </lineage>
</organism>
<keyword evidence="5" id="KW-1185">Reference proteome</keyword>
<keyword evidence="1" id="KW-0472">Membrane</keyword>
<dbReference type="SMART" id="SM00404">
    <property type="entry name" value="PTPc_motif"/>
    <property type="match status" value="1"/>
</dbReference>
<protein>
    <recommendedName>
        <fullName evidence="6">Tyrosine phosphatase</fullName>
    </recommendedName>
</protein>
<evidence type="ECO:0000259" key="2">
    <source>
        <dbReference type="PROSITE" id="PS50055"/>
    </source>
</evidence>
<dbReference type="SMART" id="SM00194">
    <property type="entry name" value="PTPc"/>
    <property type="match status" value="1"/>
</dbReference>
<feature type="domain" description="Tyrosine-protein phosphatase" evidence="2">
    <location>
        <begin position="479"/>
        <end position="664"/>
    </location>
</feature>
<dbReference type="PROSITE" id="PS50055">
    <property type="entry name" value="TYR_PHOSPHATASE_PTP"/>
    <property type="match status" value="2"/>
</dbReference>
<dbReference type="InterPro" id="IPR016130">
    <property type="entry name" value="Tyr_Pase_AS"/>
</dbReference>
<keyword evidence="1" id="KW-0812">Transmembrane</keyword>
<proteinExistence type="predicted"/>
<dbReference type="InterPro" id="IPR050348">
    <property type="entry name" value="Protein-Tyr_Phosphatase"/>
</dbReference>
<dbReference type="InterPro" id="IPR000387">
    <property type="entry name" value="Tyr_Pase_dom"/>
</dbReference>
<dbReference type="SUPFAM" id="SSF52799">
    <property type="entry name" value="(Phosphotyrosine protein) phosphatases II"/>
    <property type="match status" value="2"/>
</dbReference>
<reference evidence="5" key="1">
    <citation type="submission" date="2022-10" db="EMBL/GenBank/DDBJ databases">
        <title>Genome assembly of Pristionchus species.</title>
        <authorList>
            <person name="Yoshida K."/>
            <person name="Sommer R.J."/>
        </authorList>
    </citation>
    <scope>NUCLEOTIDE SEQUENCE [LARGE SCALE GENOMIC DNA]</scope>
    <source>
        <strain evidence="5">RS5460</strain>
    </source>
</reference>
<feature type="transmembrane region" description="Helical" evidence="1">
    <location>
        <begin position="69"/>
        <end position="92"/>
    </location>
</feature>
<dbReference type="Pfam" id="PF00102">
    <property type="entry name" value="Y_phosphatase"/>
    <property type="match status" value="1"/>
</dbReference>
<dbReference type="InterPro" id="IPR029021">
    <property type="entry name" value="Prot-tyrosine_phosphatase-like"/>
</dbReference>